<dbReference type="PANTHER" id="PTHR46401">
    <property type="entry name" value="GLYCOSYLTRANSFERASE WBBK-RELATED"/>
    <property type="match status" value="1"/>
</dbReference>
<organism evidence="4 5">
    <name type="scientific">Thiothrix lacustris</name>
    <dbReference type="NCBI Taxonomy" id="525917"/>
    <lineage>
        <taxon>Bacteria</taxon>
        <taxon>Pseudomonadati</taxon>
        <taxon>Pseudomonadota</taxon>
        <taxon>Gammaproteobacteria</taxon>
        <taxon>Thiotrichales</taxon>
        <taxon>Thiotrichaceae</taxon>
        <taxon>Thiothrix</taxon>
    </lineage>
</organism>
<dbReference type="Pfam" id="PF13439">
    <property type="entry name" value="Glyco_transf_4"/>
    <property type="match status" value="1"/>
</dbReference>
<dbReference type="Pfam" id="PF00534">
    <property type="entry name" value="Glycos_transf_1"/>
    <property type="match status" value="1"/>
</dbReference>
<accession>A0A1Y1QEH9</accession>
<evidence type="ECO:0000313" key="5">
    <source>
        <dbReference type="Proteomes" id="UP000192491"/>
    </source>
</evidence>
<dbReference type="EMBL" id="MTEJ01000400">
    <property type="protein sequence ID" value="OQX03530.1"/>
    <property type="molecule type" value="Genomic_DNA"/>
</dbReference>
<proteinExistence type="predicted"/>
<sequence length="442" mass="49306">MRIAIDGFNLGLLQGTGLATYARELSHVLAGAGHDVLPIYGLNHVQKQEDLVWSSFVQSLSNNGEGAKTAYRRWLWTAVKGLPHYLLPTSGLALNRIDVNEQIHATAISARLPAFTTLYNSPGLFRASQFYTFLAERTFNIKMPEVGVDALHLTCPLPIHMPGAKTLVTAHDIIPLVLPHSTKMNLRHYQKLLRASFAQADMIFCISETTKRDISHWFGIPDSRLHLSYQAVNIPERYRNLADDDVELFLKNNYGLNRGEYFLYFGAIEPKKNVARIIDAMRMAKTDLPLVIVGKDGWLFDDVTSRLESSKSRQGSAANEKILRIEYAPFEQLMYLVKGAKALVFPSLYEGFGLPVLEAMQMGCPVITANTTSLVEVAGDAALTVNPLDTQAIKTAIERMDQDDVLRRELIEKGYAQALKFSPEKHAERLAVGYEKAGLVWG</sequence>
<dbReference type="Gene3D" id="3.40.50.2000">
    <property type="entry name" value="Glycogen Phosphorylase B"/>
    <property type="match status" value="2"/>
</dbReference>
<name>A0A1Y1QEH9_9GAMM</name>
<evidence type="ECO:0008006" key="6">
    <source>
        <dbReference type="Google" id="ProtNLM"/>
    </source>
</evidence>
<evidence type="ECO:0000259" key="2">
    <source>
        <dbReference type="Pfam" id="PF00534"/>
    </source>
</evidence>
<reference evidence="4 5" key="1">
    <citation type="submission" date="2017-01" db="EMBL/GenBank/DDBJ databases">
        <title>Novel large sulfur bacteria in the metagenomes of groundwater-fed chemosynthetic microbial mats in the Lake Huron basin.</title>
        <authorList>
            <person name="Sharrar A.M."/>
            <person name="Flood B.E."/>
            <person name="Bailey J.V."/>
            <person name="Jones D.S."/>
            <person name="Biddanda B."/>
            <person name="Ruberg S.A."/>
            <person name="Marcus D.N."/>
            <person name="Dick G.J."/>
        </authorList>
    </citation>
    <scope>NUCLEOTIDE SEQUENCE [LARGE SCALE GENOMIC DNA]</scope>
    <source>
        <strain evidence="4">A8</strain>
    </source>
</reference>
<dbReference type="GO" id="GO:0016757">
    <property type="term" value="F:glycosyltransferase activity"/>
    <property type="evidence" value="ECO:0007669"/>
    <property type="project" value="InterPro"/>
</dbReference>
<dbReference type="Proteomes" id="UP000192491">
    <property type="component" value="Unassembled WGS sequence"/>
</dbReference>
<dbReference type="InterPro" id="IPR028098">
    <property type="entry name" value="Glyco_trans_4-like_N"/>
</dbReference>
<protein>
    <recommendedName>
        <fullName evidence="6">Glycosyl transferase family 1</fullName>
    </recommendedName>
</protein>
<feature type="domain" description="Glycosyltransferase subfamily 4-like N-terminal" evidence="3">
    <location>
        <begin position="132"/>
        <end position="233"/>
    </location>
</feature>
<comment type="caution">
    <text evidence="4">The sequence shown here is derived from an EMBL/GenBank/DDBJ whole genome shotgun (WGS) entry which is preliminary data.</text>
</comment>
<dbReference type="SUPFAM" id="SSF53756">
    <property type="entry name" value="UDP-Glycosyltransferase/glycogen phosphorylase"/>
    <property type="match status" value="1"/>
</dbReference>
<dbReference type="PANTHER" id="PTHR46401:SF2">
    <property type="entry name" value="GLYCOSYLTRANSFERASE WBBK-RELATED"/>
    <property type="match status" value="1"/>
</dbReference>
<keyword evidence="1" id="KW-0808">Transferase</keyword>
<dbReference type="CDD" id="cd03809">
    <property type="entry name" value="GT4_MtfB-like"/>
    <property type="match status" value="1"/>
</dbReference>
<evidence type="ECO:0000259" key="3">
    <source>
        <dbReference type="Pfam" id="PF13439"/>
    </source>
</evidence>
<dbReference type="InterPro" id="IPR001296">
    <property type="entry name" value="Glyco_trans_1"/>
</dbReference>
<evidence type="ECO:0000313" key="4">
    <source>
        <dbReference type="EMBL" id="OQX03530.1"/>
    </source>
</evidence>
<gene>
    <name evidence="4" type="ORF">BWK73_39265</name>
</gene>
<feature type="domain" description="Glycosyl transferase family 1" evidence="2">
    <location>
        <begin position="258"/>
        <end position="416"/>
    </location>
</feature>
<dbReference type="AlphaFoldDB" id="A0A1Y1QEH9"/>
<evidence type="ECO:0000256" key="1">
    <source>
        <dbReference type="ARBA" id="ARBA00022679"/>
    </source>
</evidence>
<dbReference type="GO" id="GO:0009103">
    <property type="term" value="P:lipopolysaccharide biosynthetic process"/>
    <property type="evidence" value="ECO:0007669"/>
    <property type="project" value="TreeGrafter"/>
</dbReference>